<proteinExistence type="predicted"/>
<sequence length="71" mass="7715">MAGGDGVIGTEQIKSVYSSHRLVCSHSSRDLNLLEAICRPALDNSCVCAQHLDRAFVLPHCGYEVALLPYL</sequence>
<evidence type="ECO:0000313" key="2">
    <source>
        <dbReference type="Proteomes" id="UP001283361"/>
    </source>
</evidence>
<dbReference type="EMBL" id="JAWDGP010006922">
    <property type="protein sequence ID" value="KAK3732960.1"/>
    <property type="molecule type" value="Genomic_DNA"/>
</dbReference>
<gene>
    <name evidence="1" type="ORF">RRG08_002570</name>
</gene>
<organism evidence="1 2">
    <name type="scientific">Elysia crispata</name>
    <name type="common">lettuce slug</name>
    <dbReference type="NCBI Taxonomy" id="231223"/>
    <lineage>
        <taxon>Eukaryota</taxon>
        <taxon>Metazoa</taxon>
        <taxon>Spiralia</taxon>
        <taxon>Lophotrochozoa</taxon>
        <taxon>Mollusca</taxon>
        <taxon>Gastropoda</taxon>
        <taxon>Heterobranchia</taxon>
        <taxon>Euthyneura</taxon>
        <taxon>Panpulmonata</taxon>
        <taxon>Sacoglossa</taxon>
        <taxon>Placobranchoidea</taxon>
        <taxon>Plakobranchidae</taxon>
        <taxon>Elysia</taxon>
    </lineage>
</organism>
<keyword evidence="2" id="KW-1185">Reference proteome</keyword>
<protein>
    <submittedName>
        <fullName evidence="1">Uncharacterized protein</fullName>
    </submittedName>
</protein>
<comment type="caution">
    <text evidence="1">The sequence shown here is derived from an EMBL/GenBank/DDBJ whole genome shotgun (WGS) entry which is preliminary data.</text>
</comment>
<dbReference type="Proteomes" id="UP001283361">
    <property type="component" value="Unassembled WGS sequence"/>
</dbReference>
<evidence type="ECO:0000313" key="1">
    <source>
        <dbReference type="EMBL" id="KAK3732960.1"/>
    </source>
</evidence>
<name>A0AAE0Y4K8_9GAST</name>
<reference evidence="1" key="1">
    <citation type="journal article" date="2023" name="G3 (Bethesda)">
        <title>A reference genome for the long-term kleptoplast-retaining sea slug Elysia crispata morphotype clarki.</title>
        <authorList>
            <person name="Eastman K.E."/>
            <person name="Pendleton A.L."/>
            <person name="Shaikh M.A."/>
            <person name="Suttiyut T."/>
            <person name="Ogas R."/>
            <person name="Tomko P."/>
            <person name="Gavelis G."/>
            <person name="Widhalm J.R."/>
            <person name="Wisecaver J.H."/>
        </authorList>
    </citation>
    <scope>NUCLEOTIDE SEQUENCE</scope>
    <source>
        <strain evidence="1">ECLA1</strain>
    </source>
</reference>
<accession>A0AAE0Y4K8</accession>
<dbReference type="AlphaFoldDB" id="A0AAE0Y4K8"/>